<sequence>MSDENESQHEVWTKKLVGKKIGDKHDDTTFDRADLPKVHRILDPSRPRTLDIRPDSYERRSSSHHTSKPSYTEKPLFCGQSWDKSGMILGTGRKVSNPESYENQGSELGVFSSNSNAGQVNRMNSNKVKLSDAYNQVVEEKTPHSPIDSDVSKKNTSIETPSRIPTPTLRRAKNLSKSSAEDSIRPGRQMNGRSQDFRFTTNFEYESDGPMDYFDGSPSPATKTAPQRTRNIKRTHSLSTGAHFTGQTAQENIEIQSFKFQSDQRKKQTLLSKTNAMFRGKNSSRKLSETPKNTTNKITKQNTPQTAAQKKASPSNPVVYSKALNKSQTFEKIFNKELPHGSGDMVNAMDSIGHKPHPSVSPISYDKGSESTTSMRVDPFENQKWEDSIEFTSDNLTSSPKLKTCEKRLETDSNSDTNNASNTQPEYFKNSSSRETIANREYSPKLTAITPPTSPSKNSSPRQDSEIKEIFKYRGTAKLGDMTNGSIYKGLQNTSSDNEVFETSQNIPREFLNEQTNKDVELKPNLLILNAVNLSETKRKKQSTSFAETQSLTDSSQKKSEKLSFNSKTEKHKKSKPITYSHDTCHLINSEEKMEPEDIRKLPFDVDPEERIAAEARLSVPQVADNRSEVNSTSAASPKQLIPTKKGENDETPRLDSKILPIETPKVVGAYIETPSSFSNLEKNHTKFFRRRALSLEIQDCKQGININTKRTRLPYHNSSLKSHLNKGLSGCSSAPNVINTAHRITASEDLRLIKKEENIQDNDTDSFIDEFLNINENNDELIVKLRNDIFLNPELGHARSNLSQVKSERFVVDLMMERMKQKLDSASHSFHDLKDGLERLEQQVAPTSRFDKATTTAECCKHKNDNNALPISSLVSSWLYIRVPSSGPQEPTRLVRDRNWKFTWLGLTFLIFSLWYVAELAMCGVFCHPKYSNKNTWQPSDPFFPWAIPTKLDHWTGRFISGRIETSLNWFHHSTRTPHWPTHLYSSNDWWEGRSGPAVPDYIAIASPHFGAANPGFGVENIDDDEILK</sequence>
<dbReference type="AlphaFoldDB" id="A0A420I749"/>
<feature type="compositionally biased region" description="Polar residues" evidence="1">
    <location>
        <begin position="191"/>
        <end position="204"/>
    </location>
</feature>
<feature type="region of interest" description="Disordered" evidence="1">
    <location>
        <begin position="140"/>
        <end position="244"/>
    </location>
</feature>
<reference evidence="3 4" key="1">
    <citation type="journal article" date="2018" name="BMC Genomics">
        <title>Comparative genome analyses reveal sequence features reflecting distinct modes of host-adaptation between dicot and monocot powdery mildew.</title>
        <authorList>
            <person name="Wu Y."/>
            <person name="Ma X."/>
            <person name="Pan Z."/>
            <person name="Kale S.D."/>
            <person name="Song Y."/>
            <person name="King H."/>
            <person name="Zhang Q."/>
            <person name="Presley C."/>
            <person name="Deng X."/>
            <person name="Wei C.I."/>
            <person name="Xiao S."/>
        </authorList>
    </citation>
    <scope>NUCLEOTIDE SEQUENCE [LARGE SCALE GENOMIC DNA]</scope>
    <source>
        <strain evidence="3">UMSG2</strain>
    </source>
</reference>
<evidence type="ECO:0000313" key="4">
    <source>
        <dbReference type="Proteomes" id="UP000286134"/>
    </source>
</evidence>
<feature type="compositionally biased region" description="Basic and acidic residues" evidence="1">
    <location>
        <begin position="1"/>
        <end position="13"/>
    </location>
</feature>
<feature type="compositionally biased region" description="Basic and acidic residues" evidence="1">
    <location>
        <begin position="645"/>
        <end position="655"/>
    </location>
</feature>
<feature type="region of interest" description="Disordered" evidence="1">
    <location>
        <begin position="338"/>
        <end position="374"/>
    </location>
</feature>
<comment type="caution">
    <text evidence="3">The sequence shown here is derived from an EMBL/GenBank/DDBJ whole genome shotgun (WGS) entry which is preliminary data.</text>
</comment>
<dbReference type="EMBL" id="MCFK01000717">
    <property type="protein sequence ID" value="RKF65499.1"/>
    <property type="molecule type" value="Genomic_DNA"/>
</dbReference>
<name>A0A420I749_9PEZI</name>
<feature type="compositionally biased region" description="Polar residues" evidence="1">
    <location>
        <begin position="154"/>
        <end position="165"/>
    </location>
</feature>
<feature type="compositionally biased region" description="Low complexity" evidence="1">
    <location>
        <begin position="290"/>
        <end position="306"/>
    </location>
</feature>
<feature type="region of interest" description="Disordered" evidence="1">
    <location>
        <begin position="1"/>
        <end position="77"/>
    </location>
</feature>
<evidence type="ECO:0000313" key="3">
    <source>
        <dbReference type="EMBL" id="RKF65499.1"/>
    </source>
</evidence>
<evidence type="ECO:0000256" key="1">
    <source>
        <dbReference type="SAM" id="MobiDB-lite"/>
    </source>
</evidence>
<feature type="region of interest" description="Disordered" evidence="1">
    <location>
        <begin position="623"/>
        <end position="655"/>
    </location>
</feature>
<keyword evidence="2" id="KW-0812">Transmembrane</keyword>
<feature type="compositionally biased region" description="Polar residues" evidence="1">
    <location>
        <begin position="543"/>
        <end position="555"/>
    </location>
</feature>
<feature type="region of interest" description="Disordered" evidence="1">
    <location>
        <begin position="278"/>
        <end position="318"/>
    </location>
</feature>
<protein>
    <submittedName>
        <fullName evidence="3">Uncharacterized protein</fullName>
    </submittedName>
</protein>
<keyword evidence="2" id="KW-0472">Membrane</keyword>
<feature type="compositionally biased region" description="Polar residues" evidence="1">
    <location>
        <begin position="97"/>
        <end position="120"/>
    </location>
</feature>
<feature type="transmembrane region" description="Helical" evidence="2">
    <location>
        <begin position="903"/>
        <end position="928"/>
    </location>
</feature>
<keyword evidence="2" id="KW-1133">Transmembrane helix</keyword>
<feature type="region of interest" description="Disordered" evidence="1">
    <location>
        <begin position="538"/>
        <end position="578"/>
    </location>
</feature>
<accession>A0A420I749</accession>
<gene>
    <name evidence="3" type="ORF">OnM2_007007</name>
</gene>
<dbReference type="Proteomes" id="UP000286134">
    <property type="component" value="Unassembled WGS sequence"/>
</dbReference>
<keyword evidence="4" id="KW-1185">Reference proteome</keyword>
<dbReference type="OrthoDB" id="3439035at2759"/>
<feature type="region of interest" description="Disordered" evidence="1">
    <location>
        <begin position="391"/>
        <end position="465"/>
    </location>
</feature>
<feature type="compositionally biased region" description="Polar residues" evidence="1">
    <location>
        <begin position="219"/>
        <end position="229"/>
    </location>
</feature>
<feature type="region of interest" description="Disordered" evidence="1">
    <location>
        <begin position="89"/>
        <end position="120"/>
    </location>
</feature>
<feature type="compositionally biased region" description="Polar residues" evidence="1">
    <location>
        <begin position="391"/>
        <end position="401"/>
    </location>
</feature>
<organism evidence="3 4">
    <name type="scientific">Erysiphe neolycopersici</name>
    <dbReference type="NCBI Taxonomy" id="212602"/>
    <lineage>
        <taxon>Eukaryota</taxon>
        <taxon>Fungi</taxon>
        <taxon>Dikarya</taxon>
        <taxon>Ascomycota</taxon>
        <taxon>Pezizomycotina</taxon>
        <taxon>Leotiomycetes</taxon>
        <taxon>Erysiphales</taxon>
        <taxon>Erysiphaceae</taxon>
        <taxon>Erysiphe</taxon>
    </lineage>
</organism>
<feature type="compositionally biased region" description="Basic and acidic residues" evidence="1">
    <location>
        <begin position="20"/>
        <end position="61"/>
    </location>
</feature>
<evidence type="ECO:0000256" key="2">
    <source>
        <dbReference type="SAM" id="Phobius"/>
    </source>
</evidence>
<proteinExistence type="predicted"/>
<feature type="compositionally biased region" description="Low complexity" evidence="1">
    <location>
        <begin position="412"/>
        <end position="423"/>
    </location>
</feature>